<dbReference type="EMBL" id="LCQN01000002">
    <property type="protein sequence ID" value="KKW17529.1"/>
    <property type="molecule type" value="Genomic_DNA"/>
</dbReference>
<name>A0A0G1ZE88_9BACT</name>
<protein>
    <submittedName>
        <fullName evidence="2">Uncharacterized protein</fullName>
    </submittedName>
</protein>
<evidence type="ECO:0000256" key="1">
    <source>
        <dbReference type="SAM" id="Coils"/>
    </source>
</evidence>
<gene>
    <name evidence="2" type="ORF">UY58_C0002G0015</name>
</gene>
<dbReference type="Proteomes" id="UP000033982">
    <property type="component" value="Unassembled WGS sequence"/>
</dbReference>
<accession>A0A0G1ZE88</accession>
<reference evidence="2 3" key="1">
    <citation type="journal article" date="2015" name="Nature">
        <title>rRNA introns, odd ribosomes, and small enigmatic genomes across a large radiation of phyla.</title>
        <authorList>
            <person name="Brown C.T."/>
            <person name="Hug L.A."/>
            <person name="Thomas B.C."/>
            <person name="Sharon I."/>
            <person name="Castelle C.J."/>
            <person name="Singh A."/>
            <person name="Wilkins M.J."/>
            <person name="Williams K.H."/>
            <person name="Banfield J.F."/>
        </authorList>
    </citation>
    <scope>NUCLEOTIDE SEQUENCE [LARGE SCALE GENOMIC DNA]</scope>
</reference>
<organism evidence="2 3">
    <name type="scientific">Candidatus Magasanikbacteria bacterium GW2011_GWA2_50_22</name>
    <dbReference type="NCBI Taxonomy" id="1619043"/>
    <lineage>
        <taxon>Bacteria</taxon>
        <taxon>Candidatus Magasanikiibacteriota</taxon>
    </lineage>
</organism>
<proteinExistence type="predicted"/>
<evidence type="ECO:0000313" key="3">
    <source>
        <dbReference type="Proteomes" id="UP000033982"/>
    </source>
</evidence>
<dbReference type="AlphaFoldDB" id="A0A0G1ZE88"/>
<dbReference type="Gene3D" id="1.20.5.300">
    <property type="match status" value="1"/>
</dbReference>
<evidence type="ECO:0000313" key="2">
    <source>
        <dbReference type="EMBL" id="KKW17529.1"/>
    </source>
</evidence>
<keyword evidence="1" id="KW-0175">Coiled coil</keyword>
<comment type="caution">
    <text evidence="2">The sequence shown here is derived from an EMBL/GenBank/DDBJ whole genome shotgun (WGS) entry which is preliminary data.</text>
</comment>
<sequence>MSDQNNNATTGEVLDFLKEHMVMREDFEEFKTNTDKKFDSIEARLFEIQNELQDIRKSLEALERRTKEDADAVSQDIIELRKRVDFLEAQVQQLQTAAVKA</sequence>
<feature type="coiled-coil region" evidence="1">
    <location>
        <begin position="45"/>
        <end position="97"/>
    </location>
</feature>